<evidence type="ECO:0000313" key="1">
    <source>
        <dbReference type="EMBL" id="CDS06429.1"/>
    </source>
</evidence>
<dbReference type="Gene3D" id="3.80.10.10">
    <property type="entry name" value="Ribonuclease Inhibitor"/>
    <property type="match status" value="1"/>
</dbReference>
<dbReference type="OrthoDB" id="2264969at2759"/>
<dbReference type="SUPFAM" id="SSF48452">
    <property type="entry name" value="TPR-like"/>
    <property type="match status" value="1"/>
</dbReference>
<dbReference type="SUPFAM" id="SSF52047">
    <property type="entry name" value="RNI-like"/>
    <property type="match status" value="1"/>
</dbReference>
<dbReference type="EMBL" id="LK023320">
    <property type="protein sequence ID" value="CDS06429.1"/>
    <property type="molecule type" value="Genomic_DNA"/>
</dbReference>
<dbReference type="InterPro" id="IPR032675">
    <property type="entry name" value="LRR_dom_sf"/>
</dbReference>
<protein>
    <submittedName>
        <fullName evidence="1">Uncharacterized protein</fullName>
    </submittedName>
</protein>
<dbReference type="InterPro" id="IPR011990">
    <property type="entry name" value="TPR-like_helical_dom_sf"/>
</dbReference>
<reference evidence="1" key="1">
    <citation type="journal article" date="2014" name="Genome Announc.">
        <title>De novo whole-genome sequence and genome annotation of Lichtheimia ramosa.</title>
        <authorList>
            <person name="Linde J."/>
            <person name="Schwartze V."/>
            <person name="Binder U."/>
            <person name="Lass-Florl C."/>
            <person name="Voigt K."/>
            <person name="Horn F."/>
        </authorList>
    </citation>
    <scope>NUCLEOTIDE SEQUENCE</scope>
    <source>
        <strain evidence="1">JMRC FSU:6197</strain>
    </source>
</reference>
<sequence length="458" mass="51786">MFHHLLQHFLQQPTLTAPTEKYKKLAYDSTAELVQSIQCILPALDRRAMALSKCASYDAALGHVDVMQQLSPSSAVGYLRAASIYSEQGKQRHAIDICNQALSIVDSDDVHYATLQRLKMDADQQQAKCIDFISQLPLDVVITTLIPMLMEHNSLHPSDPCEYLYVSNQWRDRIVQCWGGFKFRIHHEDSVIMSECQQLFDFSQYATSLHIYKYSTGTWLPDLFRDHNFASLRKIHIQCLTAYKINHFISALKLVSNTVTHLDIDLDDRLRLSLSNVLLTCPNLVSLDMANPSDIDLSEIPTMPKLETLLISYAQEEITSDRIKEVCQRFPSLKKLELGPCLDIESALVVSDYCPSMKHLGIVMLDQGVEISFSDQGGTCDVQGITHLSIMCLESKGTRQHISSVLNKYQQTLQQITWDIEPDSGDNIYNSLISTSTVMTVLETYLMPFVVFTSFSVS</sequence>
<proteinExistence type="predicted"/>
<dbReference type="AlphaFoldDB" id="A0A077WGY3"/>
<name>A0A077WGY3_9FUNG</name>
<dbReference type="Gene3D" id="1.25.40.10">
    <property type="entry name" value="Tetratricopeptide repeat domain"/>
    <property type="match status" value="1"/>
</dbReference>
<organism evidence="1">
    <name type="scientific">Lichtheimia ramosa</name>
    <dbReference type="NCBI Taxonomy" id="688394"/>
    <lineage>
        <taxon>Eukaryota</taxon>
        <taxon>Fungi</taxon>
        <taxon>Fungi incertae sedis</taxon>
        <taxon>Mucoromycota</taxon>
        <taxon>Mucoromycotina</taxon>
        <taxon>Mucoromycetes</taxon>
        <taxon>Mucorales</taxon>
        <taxon>Lichtheimiaceae</taxon>
        <taxon>Lichtheimia</taxon>
    </lineage>
</organism>
<gene>
    <name evidence="1" type="ORF">LRAMOSA08957</name>
</gene>
<accession>A0A077WGY3</accession>